<evidence type="ECO:0000313" key="7">
    <source>
        <dbReference type="EMBL" id="OHT02425.1"/>
    </source>
</evidence>
<dbReference type="RefSeq" id="XP_068355561.1">
    <property type="nucleotide sequence ID" value="XM_068507385.1"/>
</dbReference>
<comment type="similarity">
    <text evidence="2">Belongs to the TAF6 family.</text>
</comment>
<dbReference type="Gene3D" id="1.25.40.770">
    <property type="entry name" value="TAF6, C-terminal HEAT repeat domain"/>
    <property type="match status" value="1"/>
</dbReference>
<dbReference type="CDD" id="cd22917">
    <property type="entry name" value="HFD_TAF6-like"/>
    <property type="match status" value="1"/>
</dbReference>
<dbReference type="InterPro" id="IPR011030">
    <property type="entry name" value="Lipovitellin_superhlx_dom"/>
</dbReference>
<gene>
    <name evidence="7" type="ORF">TRFO_30491</name>
</gene>
<protein>
    <submittedName>
        <fullName evidence="7">TBP-associated protein</fullName>
    </submittedName>
</protein>
<reference evidence="7" key="1">
    <citation type="submission" date="2016-10" db="EMBL/GenBank/DDBJ databases">
        <authorList>
            <person name="Benchimol M."/>
            <person name="Almeida L.G."/>
            <person name="Vasconcelos A.T."/>
            <person name="Perreira-Neves A."/>
            <person name="Rosa I.A."/>
            <person name="Tasca T."/>
            <person name="Bogo M.R."/>
            <person name="de Souza W."/>
        </authorList>
    </citation>
    <scope>NUCLEOTIDE SEQUENCE [LARGE SCALE GENOMIC DNA]</scope>
    <source>
        <strain evidence="7">K</strain>
    </source>
</reference>
<proteinExistence type="inferred from homology"/>
<dbReference type="EMBL" id="MLAK01000868">
    <property type="protein sequence ID" value="OHT02425.1"/>
    <property type="molecule type" value="Genomic_DNA"/>
</dbReference>
<dbReference type="GO" id="GO:0046982">
    <property type="term" value="F:protein heterodimerization activity"/>
    <property type="evidence" value="ECO:0007669"/>
    <property type="project" value="InterPro"/>
</dbReference>
<comment type="caution">
    <text evidence="7">The sequence shown here is derived from an EMBL/GenBank/DDBJ whole genome shotgun (WGS) entry which is preliminary data.</text>
</comment>
<keyword evidence="8" id="KW-1185">Reference proteome</keyword>
<evidence type="ECO:0000256" key="1">
    <source>
        <dbReference type="ARBA" id="ARBA00004123"/>
    </source>
</evidence>
<dbReference type="GeneID" id="94842089"/>
<keyword evidence="5" id="KW-0539">Nucleus</keyword>
<name>A0A1J4JTH6_9EUKA</name>
<evidence type="ECO:0000313" key="8">
    <source>
        <dbReference type="Proteomes" id="UP000179807"/>
    </source>
</evidence>
<dbReference type="GO" id="GO:0005669">
    <property type="term" value="C:transcription factor TFIID complex"/>
    <property type="evidence" value="ECO:0007669"/>
    <property type="project" value="InterPro"/>
</dbReference>
<comment type="subcellular location">
    <subcellularLocation>
        <location evidence="1">Nucleus</location>
    </subcellularLocation>
</comment>
<dbReference type="AlphaFoldDB" id="A0A1J4JTH6"/>
<dbReference type="CDD" id="cd08050">
    <property type="entry name" value="TAF6C"/>
    <property type="match status" value="1"/>
</dbReference>
<dbReference type="Gene3D" id="1.10.20.10">
    <property type="entry name" value="Histone, subunit A"/>
    <property type="match status" value="1"/>
</dbReference>
<dbReference type="GO" id="GO:0046695">
    <property type="term" value="C:SLIK (SAGA-like) complex"/>
    <property type="evidence" value="ECO:0007669"/>
    <property type="project" value="InterPro"/>
</dbReference>
<dbReference type="SUPFAM" id="SSF48431">
    <property type="entry name" value="Lipovitellin-phosvitin complex, superhelical domain"/>
    <property type="match status" value="1"/>
</dbReference>
<dbReference type="InterPro" id="IPR011442">
    <property type="entry name" value="TAF6_C"/>
</dbReference>
<dbReference type="OrthoDB" id="361039at2759"/>
<dbReference type="Proteomes" id="UP000179807">
    <property type="component" value="Unassembled WGS sequence"/>
</dbReference>
<keyword evidence="4" id="KW-0804">Transcription</keyword>
<dbReference type="InterPro" id="IPR004823">
    <property type="entry name" value="TAF_TATA-bd_Histone-like_dom"/>
</dbReference>
<accession>A0A1J4JTH6</accession>
<keyword evidence="3" id="KW-0805">Transcription regulation</keyword>
<evidence type="ECO:0000256" key="2">
    <source>
        <dbReference type="ARBA" id="ARBA00007688"/>
    </source>
</evidence>
<dbReference type="SMART" id="SM00803">
    <property type="entry name" value="TAF"/>
    <property type="match status" value="1"/>
</dbReference>
<evidence type="ECO:0000256" key="5">
    <source>
        <dbReference type="ARBA" id="ARBA00023242"/>
    </source>
</evidence>
<feature type="domain" description="TATA box binding protein associated factor (TAF) histone-like fold" evidence="6">
    <location>
        <begin position="2"/>
        <end position="66"/>
    </location>
</feature>
<dbReference type="PANTHER" id="PTHR10221">
    <property type="entry name" value="TRANSCRIPTION INITIATION FACTOR TFIID SUBUNIT 6"/>
    <property type="match status" value="1"/>
</dbReference>
<dbReference type="Pfam" id="PF02969">
    <property type="entry name" value="TAF"/>
    <property type="match status" value="1"/>
</dbReference>
<dbReference type="GO" id="GO:0000124">
    <property type="term" value="C:SAGA complex"/>
    <property type="evidence" value="ECO:0007669"/>
    <property type="project" value="InterPro"/>
</dbReference>
<sequence length="438" mass="49941">MSQATYATISTIAQSLGISHVKESIASKLSHECKRNILKILCDAVQIRNTSKSTRLKSTHINAALESNYLEPLFGYNDSTDKYQLIQAGCVDAMDLLTYQDQQIPIEFLQRYENKPYPIDTTIDFSWVAVQGQNVRSEEEQDLDNYEPGYAEKSDAKPYLQQMMIQRQNNEHDYTMSSKHFISYELKLYNQTSRQLLLSSDISEREKMLFNLRKEKCLETLVPYYIRFSQKKMIETPKKYNNLYISVSVVRAIVQNEDISSDIYIQQLISIALTLLVSVCPIPEQFIIRDYAADLLKLIVDKSVANYPTVQPNLTAQLISILMNPKPTVSQKYGALAALQKFGLETTSEYLSPILPKLLRDSNMLKVVHSKNSENLTKFYDSAVQTAGLCLHSDSYKTTSTGLYPMNPKTMSNYREIMDTFGADLLPYYIDDAALLAL</sequence>
<evidence type="ECO:0000256" key="4">
    <source>
        <dbReference type="ARBA" id="ARBA00023163"/>
    </source>
</evidence>
<dbReference type="Pfam" id="PF07571">
    <property type="entry name" value="TAF6_C"/>
    <property type="match status" value="1"/>
</dbReference>
<dbReference type="InterPro" id="IPR046344">
    <property type="entry name" value="TAF6_C_sf"/>
</dbReference>
<evidence type="ECO:0000256" key="3">
    <source>
        <dbReference type="ARBA" id="ARBA00023015"/>
    </source>
</evidence>
<dbReference type="GO" id="GO:0016251">
    <property type="term" value="F:RNA polymerase II general transcription initiation factor activity"/>
    <property type="evidence" value="ECO:0007669"/>
    <property type="project" value="InterPro"/>
</dbReference>
<organism evidence="7 8">
    <name type="scientific">Tritrichomonas foetus</name>
    <dbReference type="NCBI Taxonomy" id="1144522"/>
    <lineage>
        <taxon>Eukaryota</taxon>
        <taxon>Metamonada</taxon>
        <taxon>Parabasalia</taxon>
        <taxon>Tritrichomonadida</taxon>
        <taxon>Tritrichomonadidae</taxon>
        <taxon>Tritrichomonas</taxon>
    </lineage>
</organism>
<dbReference type="InterPro" id="IPR037796">
    <property type="entry name" value="TAF6"/>
</dbReference>
<dbReference type="GO" id="GO:0003713">
    <property type="term" value="F:transcription coactivator activity"/>
    <property type="evidence" value="ECO:0007669"/>
    <property type="project" value="TreeGrafter"/>
</dbReference>
<evidence type="ECO:0000259" key="6">
    <source>
        <dbReference type="SMART" id="SM00803"/>
    </source>
</evidence>
<dbReference type="PANTHER" id="PTHR10221:SF9">
    <property type="entry name" value="TRANSCRIPTION INITIATION FACTOR TFIID SUBUNIT 6"/>
    <property type="match status" value="1"/>
</dbReference>
<dbReference type="VEuPathDB" id="TrichDB:TRFO_30491"/>
<dbReference type="InterPro" id="IPR009072">
    <property type="entry name" value="Histone-fold"/>
</dbReference>
<dbReference type="GO" id="GO:0051123">
    <property type="term" value="P:RNA polymerase II preinitiation complex assembly"/>
    <property type="evidence" value="ECO:0007669"/>
    <property type="project" value="TreeGrafter"/>
</dbReference>